<keyword evidence="6" id="KW-1185">Reference proteome</keyword>
<dbReference type="Gene3D" id="3.40.50.1000">
    <property type="entry name" value="HAD superfamily/HAD-like"/>
    <property type="match status" value="1"/>
</dbReference>
<gene>
    <name evidence="5" type="ORF">A3Q56_03360</name>
</gene>
<dbReference type="Pfam" id="PF05761">
    <property type="entry name" value="5_nucleotid"/>
    <property type="match status" value="1"/>
</dbReference>
<dbReference type="EMBL" id="LWCA01000379">
    <property type="protein sequence ID" value="OAF68840.1"/>
    <property type="molecule type" value="Genomic_DNA"/>
</dbReference>
<sequence length="359" mass="42293">MLYEKIKHFSFDLDYTLAEFIYDELEDNIVMFAIQVLKKLDPYRYNDMQNLSKEERKTFHSYGLVFSYSDAHILQIGESGVIQSYCGLKKNKNYQITEENQTDWEYIHSPFEIVLVPVFALMTQTYIDKGEVPNGHLLKSHFLSMMNSVYRESYLKYSTKNVFKILKKCKNKTIETLKKLKKLGCSLSIITAAYEDWCVAALDYIFGERQVWEKLFDIVVIQCYKRKFFSVPKDTKIDHRFVKSNQSSKLVFKGSINYLNEMMGINKNNRAIYFGDSLESDIVSVSNIQNWQNCFIFNDTHFNTYNNKFILSKEEFKLSKYYLNAKKYANCIIPSIDTFIEKIAETKNISNFDLMSMEL</sequence>
<keyword evidence="2" id="KW-0479">Metal-binding</keyword>
<dbReference type="InterPro" id="IPR008380">
    <property type="entry name" value="HAD-SF_hydro_IG_5-nucl"/>
</dbReference>
<dbReference type="OrthoDB" id="409330at2759"/>
<evidence type="ECO:0000313" key="5">
    <source>
        <dbReference type="EMBL" id="OAF68840.1"/>
    </source>
</evidence>
<dbReference type="InterPro" id="IPR036412">
    <property type="entry name" value="HAD-like_sf"/>
</dbReference>
<dbReference type="InterPro" id="IPR023214">
    <property type="entry name" value="HAD_sf"/>
</dbReference>
<organism evidence="5 6">
    <name type="scientific">Intoshia linei</name>
    <dbReference type="NCBI Taxonomy" id="1819745"/>
    <lineage>
        <taxon>Eukaryota</taxon>
        <taxon>Metazoa</taxon>
        <taxon>Spiralia</taxon>
        <taxon>Lophotrochozoa</taxon>
        <taxon>Mesozoa</taxon>
        <taxon>Orthonectida</taxon>
        <taxon>Rhopaluridae</taxon>
        <taxon>Intoshia</taxon>
    </lineage>
</organism>
<accession>A0A177B3W0</accession>
<dbReference type="PANTHER" id="PTHR12103">
    <property type="entry name" value="5'-NUCLEOTIDASE DOMAIN-CONTAINING"/>
    <property type="match status" value="1"/>
</dbReference>
<dbReference type="GO" id="GO:0046872">
    <property type="term" value="F:metal ion binding"/>
    <property type="evidence" value="ECO:0007669"/>
    <property type="project" value="UniProtKB-KW"/>
</dbReference>
<name>A0A177B3W0_9BILA</name>
<evidence type="ECO:0000256" key="1">
    <source>
        <dbReference type="ARBA" id="ARBA00009589"/>
    </source>
</evidence>
<evidence type="ECO:0000256" key="2">
    <source>
        <dbReference type="ARBA" id="ARBA00022723"/>
    </source>
</evidence>
<comment type="similarity">
    <text evidence="1">Belongs to the 5'(3')-deoxyribonucleotidase family.</text>
</comment>
<evidence type="ECO:0000256" key="4">
    <source>
        <dbReference type="ARBA" id="ARBA00022842"/>
    </source>
</evidence>
<dbReference type="GO" id="GO:0008253">
    <property type="term" value="F:5'-nucleotidase activity"/>
    <property type="evidence" value="ECO:0007669"/>
    <property type="project" value="TreeGrafter"/>
</dbReference>
<dbReference type="AlphaFoldDB" id="A0A177B3W0"/>
<evidence type="ECO:0000256" key="3">
    <source>
        <dbReference type="ARBA" id="ARBA00022801"/>
    </source>
</evidence>
<protein>
    <submittedName>
        <fullName evidence="5">5'-nucleotidase domain-containing protein 1</fullName>
    </submittedName>
</protein>
<evidence type="ECO:0000313" key="6">
    <source>
        <dbReference type="Proteomes" id="UP000078046"/>
    </source>
</evidence>
<proteinExistence type="inferred from homology"/>
<keyword evidence="3" id="KW-0378">Hydrolase</keyword>
<dbReference type="SUPFAM" id="SSF56784">
    <property type="entry name" value="HAD-like"/>
    <property type="match status" value="1"/>
</dbReference>
<keyword evidence="4" id="KW-0460">Magnesium</keyword>
<comment type="caution">
    <text evidence="5">The sequence shown here is derived from an EMBL/GenBank/DDBJ whole genome shotgun (WGS) entry which is preliminary data.</text>
</comment>
<reference evidence="5 6" key="1">
    <citation type="submission" date="2016-04" db="EMBL/GenBank/DDBJ databases">
        <title>The genome of Intoshia linei affirms orthonectids as highly simplified spiralians.</title>
        <authorList>
            <person name="Mikhailov K.V."/>
            <person name="Slusarev G.S."/>
            <person name="Nikitin M.A."/>
            <person name="Logacheva M.D."/>
            <person name="Penin A."/>
            <person name="Aleoshin V."/>
            <person name="Panchin Y.V."/>
        </authorList>
    </citation>
    <scope>NUCLEOTIDE SEQUENCE [LARGE SCALE GENOMIC DNA]</scope>
    <source>
        <strain evidence="5">Intl2013</strain>
        <tissue evidence="5">Whole animal</tissue>
    </source>
</reference>
<dbReference type="Proteomes" id="UP000078046">
    <property type="component" value="Unassembled WGS sequence"/>
</dbReference>